<dbReference type="NCBIfam" id="TIGR00094">
    <property type="entry name" value="tRNA_TruD_broad"/>
    <property type="match status" value="1"/>
</dbReference>
<comment type="catalytic activity">
    <reaction evidence="4">
        <text>a uridine in tRNA = a pseudouridine in tRNA</text>
        <dbReference type="Rhea" id="RHEA:54572"/>
        <dbReference type="Rhea" id="RHEA-COMP:13339"/>
        <dbReference type="Rhea" id="RHEA-COMP:13934"/>
        <dbReference type="ChEBI" id="CHEBI:65314"/>
        <dbReference type="ChEBI" id="CHEBI:65315"/>
    </reaction>
</comment>
<protein>
    <recommendedName>
        <fullName evidence="5">TRUD domain-containing protein</fullName>
    </recommendedName>
</protein>
<comment type="caution">
    <text evidence="6">The sequence shown here is derived from an EMBL/GenBank/DDBJ whole genome shotgun (WGS) entry which is preliminary data.</text>
</comment>
<keyword evidence="7" id="KW-1185">Reference proteome</keyword>
<dbReference type="PIRSF" id="PIRSF037016">
    <property type="entry name" value="Pseudouridin_synth_euk_prd"/>
    <property type="match status" value="1"/>
</dbReference>
<evidence type="ECO:0000259" key="5">
    <source>
        <dbReference type="PROSITE" id="PS50984"/>
    </source>
</evidence>
<keyword evidence="3" id="KW-0413">Isomerase</keyword>
<keyword evidence="2" id="KW-0819">tRNA processing</keyword>
<dbReference type="EMBL" id="JARBHB010000010">
    <property type="protein sequence ID" value="KAJ8874721.1"/>
    <property type="molecule type" value="Genomic_DNA"/>
</dbReference>
<reference evidence="6 7" key="1">
    <citation type="submission" date="2023-02" db="EMBL/GenBank/DDBJ databases">
        <title>LHISI_Scaffold_Assembly.</title>
        <authorList>
            <person name="Stuart O.P."/>
            <person name="Cleave R."/>
            <person name="Magrath M.J.L."/>
            <person name="Mikheyev A.S."/>
        </authorList>
    </citation>
    <scope>NUCLEOTIDE SEQUENCE [LARGE SCALE GENOMIC DNA]</scope>
    <source>
        <strain evidence="6">Daus_M_001</strain>
        <tissue evidence="6">Leg muscle</tissue>
    </source>
</reference>
<dbReference type="PANTHER" id="PTHR13326">
    <property type="entry name" value="TRNA PSEUDOURIDINE SYNTHASE D"/>
    <property type="match status" value="1"/>
</dbReference>
<evidence type="ECO:0000256" key="4">
    <source>
        <dbReference type="ARBA" id="ARBA00036943"/>
    </source>
</evidence>
<comment type="similarity">
    <text evidence="1">Belongs to the pseudouridine synthase TruD family.</text>
</comment>
<dbReference type="InterPro" id="IPR020103">
    <property type="entry name" value="PsdUridine_synth_cat_dom_sf"/>
</dbReference>
<dbReference type="Proteomes" id="UP001159363">
    <property type="component" value="Chromosome 9"/>
</dbReference>
<dbReference type="Gene3D" id="3.30.2350.20">
    <property type="entry name" value="TruD, catalytic domain"/>
    <property type="match status" value="2"/>
</dbReference>
<evidence type="ECO:0000313" key="6">
    <source>
        <dbReference type="EMBL" id="KAJ8874721.1"/>
    </source>
</evidence>
<dbReference type="PROSITE" id="PS50984">
    <property type="entry name" value="TRUD"/>
    <property type="match status" value="1"/>
</dbReference>
<proteinExistence type="inferred from homology"/>
<dbReference type="PANTHER" id="PTHR13326:SF31">
    <property type="entry name" value="PSEUDOURIDYLATE SYNTHASE 7 HOMOLOG"/>
    <property type="match status" value="1"/>
</dbReference>
<dbReference type="InterPro" id="IPR001656">
    <property type="entry name" value="PsdUridine_synth_TruD"/>
</dbReference>
<organism evidence="6 7">
    <name type="scientific">Dryococelus australis</name>
    <dbReference type="NCBI Taxonomy" id="614101"/>
    <lineage>
        <taxon>Eukaryota</taxon>
        <taxon>Metazoa</taxon>
        <taxon>Ecdysozoa</taxon>
        <taxon>Arthropoda</taxon>
        <taxon>Hexapoda</taxon>
        <taxon>Insecta</taxon>
        <taxon>Pterygota</taxon>
        <taxon>Neoptera</taxon>
        <taxon>Polyneoptera</taxon>
        <taxon>Phasmatodea</taxon>
        <taxon>Verophasmatodea</taxon>
        <taxon>Anareolatae</taxon>
        <taxon>Phasmatidae</taxon>
        <taxon>Eurycanthinae</taxon>
        <taxon>Dryococelus</taxon>
    </lineage>
</organism>
<dbReference type="Pfam" id="PF01142">
    <property type="entry name" value="TruD"/>
    <property type="match status" value="1"/>
</dbReference>
<dbReference type="SUPFAM" id="SSF55120">
    <property type="entry name" value="Pseudouridine synthase"/>
    <property type="match status" value="1"/>
</dbReference>
<name>A0ABQ9GRR0_9NEOP</name>
<evidence type="ECO:0000256" key="1">
    <source>
        <dbReference type="ARBA" id="ARBA00007953"/>
    </source>
</evidence>
<accession>A0ABQ9GRR0</accession>
<dbReference type="InterPro" id="IPR011760">
    <property type="entry name" value="PsdUridine_synth_TruD_insert"/>
</dbReference>
<evidence type="ECO:0000256" key="2">
    <source>
        <dbReference type="ARBA" id="ARBA00022694"/>
    </source>
</evidence>
<evidence type="ECO:0000313" key="7">
    <source>
        <dbReference type="Proteomes" id="UP001159363"/>
    </source>
</evidence>
<dbReference type="InterPro" id="IPR042214">
    <property type="entry name" value="TruD_catalytic"/>
</dbReference>
<gene>
    <name evidence="6" type="ORF">PR048_025587</name>
</gene>
<evidence type="ECO:0000256" key="3">
    <source>
        <dbReference type="ARBA" id="ARBA00023235"/>
    </source>
</evidence>
<feature type="domain" description="TRUD" evidence="5">
    <location>
        <begin position="269"/>
        <end position="532"/>
    </location>
</feature>
<dbReference type="CDD" id="cd02576">
    <property type="entry name" value="PseudoU_synth_ScPUS7"/>
    <property type="match status" value="1"/>
</dbReference>
<sequence>MSYQSKKCLLEVDVGITNFIGNNKGFSGTLKHRFSDFHVNEVRLDGSIVKLTDESVPDEAAESADVDYKIDAVSPEILLQLVELAMHGGQEVIIDVTDKSKSERREMHDLVRKKFPSKLVSNTKEKYGKKVLVVSKSNKSEADRRPTWPARRKGDYVHFVMHKENKDTMEVVNLIARKLKMKPNYITYAGTKDRRAKTSQMLCVRRVEPCRLAAINKHLNYINLGNYVFQPAALRLGDLKGNHFKIALRNVIGAEEDIKCALNYLKSEGFINYYGLQRFGSSFEVPTYYIGRALLLGEWAKAIDLILASREYEARDDVRAARATWQETRNAEAAYGKLGKGQNTVEGKLLQGLVKNGSDVMGALNFIPRNMRLLYLHSYQSLIWNKVASQRIEEFGLKPVVGDLVLRKVEDGTSADCMLQEVVSECNAGALPEDCNGESQPDAVTASEGVCNEEEIDFRGRQVCVLTEEQVKEASILDVVLPLPGYSVTYPNNTIAGWYEDLLKVDGLTSATMRQKAKSYSLRGSYRHLVVRPDYMSWKALRYSSPDDTLILSDVEQLRLVETPRDNPDGEYKALVVEFMLPPSCYATMALRQVMRQDTSAGFQANLGHHVQRHKRMCDTEESPLKKLKSDDYSV</sequence>